<name>A0A7J0BTW4_9BACT</name>
<evidence type="ECO:0000256" key="1">
    <source>
        <dbReference type="ARBA" id="ARBA00023284"/>
    </source>
</evidence>
<keyword evidence="5" id="KW-1185">Reference proteome</keyword>
<reference evidence="4 5" key="1">
    <citation type="submission" date="2020-05" db="EMBL/GenBank/DDBJ databases">
        <title>Draft genome sequence of Desulfovibrio psychrotolerans JS1T.</title>
        <authorList>
            <person name="Ueno A."/>
            <person name="Tamazawa S."/>
            <person name="Tamamura S."/>
            <person name="Murakami T."/>
            <person name="Kiyama T."/>
            <person name="Inomata H."/>
            <person name="Amano Y."/>
            <person name="Miyakawa K."/>
            <person name="Tamaki H."/>
            <person name="Naganuma T."/>
            <person name="Kaneko K."/>
        </authorList>
    </citation>
    <scope>NUCLEOTIDE SEQUENCE [LARGE SCALE GENOMIC DNA]</scope>
    <source>
        <strain evidence="4 5">JS1</strain>
    </source>
</reference>
<dbReference type="InterPro" id="IPR017937">
    <property type="entry name" value="Thioredoxin_CS"/>
</dbReference>
<comment type="caution">
    <text evidence="4">The sequence shown here is derived from an EMBL/GenBank/DDBJ whole genome shotgun (WGS) entry which is preliminary data.</text>
</comment>
<dbReference type="Gene3D" id="3.40.30.10">
    <property type="entry name" value="Glutaredoxin"/>
    <property type="match status" value="1"/>
</dbReference>
<dbReference type="Proteomes" id="UP000503820">
    <property type="component" value="Unassembled WGS sequence"/>
</dbReference>
<gene>
    <name evidence="4" type="ORF">DSM19430T_18370</name>
</gene>
<feature type="domain" description="Thioredoxin" evidence="3">
    <location>
        <begin position="32"/>
        <end position="186"/>
    </location>
</feature>
<dbReference type="AlphaFoldDB" id="A0A7J0BTW4"/>
<dbReference type="GO" id="GO:0016491">
    <property type="term" value="F:oxidoreductase activity"/>
    <property type="evidence" value="ECO:0007669"/>
    <property type="project" value="InterPro"/>
</dbReference>
<evidence type="ECO:0000313" key="4">
    <source>
        <dbReference type="EMBL" id="GFM37153.1"/>
    </source>
</evidence>
<dbReference type="GO" id="GO:0016209">
    <property type="term" value="F:antioxidant activity"/>
    <property type="evidence" value="ECO:0007669"/>
    <property type="project" value="InterPro"/>
</dbReference>
<dbReference type="InterPro" id="IPR013766">
    <property type="entry name" value="Thioredoxin_domain"/>
</dbReference>
<evidence type="ECO:0000313" key="5">
    <source>
        <dbReference type="Proteomes" id="UP000503820"/>
    </source>
</evidence>
<evidence type="ECO:0000259" key="3">
    <source>
        <dbReference type="PROSITE" id="PS51352"/>
    </source>
</evidence>
<feature type="chain" id="PRO_5029561142" description="Thioredoxin domain-containing protein" evidence="2">
    <location>
        <begin position="24"/>
        <end position="189"/>
    </location>
</feature>
<dbReference type="InterPro" id="IPR000866">
    <property type="entry name" value="AhpC/TSA"/>
</dbReference>
<dbReference type="PROSITE" id="PS51352">
    <property type="entry name" value="THIOREDOXIN_2"/>
    <property type="match status" value="1"/>
</dbReference>
<evidence type="ECO:0000256" key="2">
    <source>
        <dbReference type="SAM" id="SignalP"/>
    </source>
</evidence>
<dbReference type="EMBL" id="BLVP01000008">
    <property type="protein sequence ID" value="GFM37153.1"/>
    <property type="molecule type" value="Genomic_DNA"/>
</dbReference>
<feature type="signal peptide" evidence="2">
    <location>
        <begin position="1"/>
        <end position="23"/>
    </location>
</feature>
<dbReference type="PROSITE" id="PS00194">
    <property type="entry name" value="THIOREDOXIN_1"/>
    <property type="match status" value="1"/>
</dbReference>
<keyword evidence="1" id="KW-0676">Redox-active center</keyword>
<dbReference type="SUPFAM" id="SSF52833">
    <property type="entry name" value="Thioredoxin-like"/>
    <property type="match status" value="1"/>
</dbReference>
<organism evidence="4 5">
    <name type="scientific">Desulfovibrio psychrotolerans</name>
    <dbReference type="NCBI Taxonomy" id="415242"/>
    <lineage>
        <taxon>Bacteria</taxon>
        <taxon>Pseudomonadati</taxon>
        <taxon>Thermodesulfobacteriota</taxon>
        <taxon>Desulfovibrionia</taxon>
        <taxon>Desulfovibrionales</taxon>
        <taxon>Desulfovibrionaceae</taxon>
        <taxon>Desulfovibrio</taxon>
    </lineage>
</organism>
<dbReference type="RefSeq" id="WP_174409789.1">
    <property type="nucleotide sequence ID" value="NZ_BLVP01000008.1"/>
</dbReference>
<proteinExistence type="predicted"/>
<protein>
    <recommendedName>
        <fullName evidence="3">Thioredoxin domain-containing protein</fullName>
    </recommendedName>
</protein>
<dbReference type="Pfam" id="PF00578">
    <property type="entry name" value="AhpC-TSA"/>
    <property type="match status" value="1"/>
</dbReference>
<dbReference type="InterPro" id="IPR036249">
    <property type="entry name" value="Thioredoxin-like_sf"/>
</dbReference>
<accession>A0A7J0BTW4</accession>
<keyword evidence="2" id="KW-0732">Signal</keyword>
<sequence length="189" mass="19724">MRNLPCILHLVLLLTLCHLQQGAASPFPDLPLPAPVTVPGAGPSAASGQALPDGPLMLSSLPESVVILNVYSWFCGPCQAEGPDLQQLNELLHARGLSGAVRLAGIAAGDDAALTARYAERHSLSYALFPDPDLALHSLVGSPPVPTFLVVVRDKAGALRLLMRYTGSIENAAPAFLQRVLEAAGLPAL</sequence>
<dbReference type="CDD" id="cd02966">
    <property type="entry name" value="TlpA_like_family"/>
    <property type="match status" value="1"/>
</dbReference>